<feature type="transmembrane region" description="Helical" evidence="5">
    <location>
        <begin position="248"/>
        <end position="266"/>
    </location>
</feature>
<evidence type="ECO:0000256" key="5">
    <source>
        <dbReference type="SAM" id="Phobius"/>
    </source>
</evidence>
<keyword evidence="3 5" id="KW-1133">Transmembrane helix</keyword>
<feature type="domain" description="ABC-2 type transporter transmembrane" evidence="6">
    <location>
        <begin position="27"/>
        <end position="226"/>
    </location>
</feature>
<feature type="transmembrane region" description="Helical" evidence="5">
    <location>
        <begin position="42"/>
        <end position="59"/>
    </location>
</feature>
<comment type="subcellular location">
    <subcellularLocation>
        <location evidence="1">Membrane</location>
        <topology evidence="1">Multi-pass membrane protein</topology>
    </subcellularLocation>
</comment>
<keyword evidence="8" id="KW-1185">Reference proteome</keyword>
<proteinExistence type="predicted"/>
<dbReference type="PANTHER" id="PTHR43027:SF2">
    <property type="entry name" value="TRANSPORT PERMEASE PROTEIN"/>
    <property type="match status" value="1"/>
</dbReference>
<sequence length="276" mass="29025">MTTVAPVTSTASAPLPSRRPAHRLLGLARAELTLLLRNRMQLFTAIVLPLAVPFLYLPLRNRGMSDALLVGALGSMAVMILLFVVYYNLLSTYVARREALVLKRLRTGEASDATVLAATAVPALVIAGAMVAIAMTIAVAILDLPLPQNPLLVVAGVVLGAAVSVPLALATANITRTVESAQVTSLPFMAIALLGAGTALPLEMLPDWAQSLIAITPTAPLVELIRFGWLGTDASGAAIAGSDLATAALRQVGILVVWFCLGAWFVSTRFRWEPRG</sequence>
<reference evidence="7" key="1">
    <citation type="submission" date="2022-02" db="EMBL/GenBank/DDBJ databases">
        <authorList>
            <person name="Lee M."/>
            <person name="Kim S.-J."/>
            <person name="Jung M.-Y."/>
        </authorList>
    </citation>
    <scope>NUCLEOTIDE SEQUENCE</scope>
    <source>
        <strain evidence="7">JHP9</strain>
    </source>
</reference>
<evidence type="ECO:0000313" key="8">
    <source>
        <dbReference type="Proteomes" id="UP001203761"/>
    </source>
</evidence>
<evidence type="ECO:0000313" key="7">
    <source>
        <dbReference type="EMBL" id="MCL6423183.1"/>
    </source>
</evidence>
<evidence type="ECO:0000256" key="1">
    <source>
        <dbReference type="ARBA" id="ARBA00004141"/>
    </source>
</evidence>
<feature type="transmembrane region" description="Helical" evidence="5">
    <location>
        <begin position="115"/>
        <end position="139"/>
    </location>
</feature>
<dbReference type="Proteomes" id="UP001203761">
    <property type="component" value="Unassembled WGS sequence"/>
</dbReference>
<comment type="caution">
    <text evidence="7">The sequence shown here is derived from an EMBL/GenBank/DDBJ whole genome shotgun (WGS) entry which is preliminary data.</text>
</comment>
<keyword evidence="2 5" id="KW-0812">Transmembrane</keyword>
<name>A0ABT0R156_9MICO</name>
<dbReference type="Pfam" id="PF01061">
    <property type="entry name" value="ABC2_membrane"/>
    <property type="match status" value="1"/>
</dbReference>
<dbReference type="InterPro" id="IPR052902">
    <property type="entry name" value="ABC-2_transporter"/>
</dbReference>
<dbReference type="InterPro" id="IPR013525">
    <property type="entry name" value="ABC2_TM"/>
</dbReference>
<evidence type="ECO:0000256" key="4">
    <source>
        <dbReference type="ARBA" id="ARBA00023136"/>
    </source>
</evidence>
<keyword evidence="4 5" id="KW-0472">Membrane</keyword>
<gene>
    <name evidence="7" type="ORF">Bequi_07265</name>
</gene>
<dbReference type="RefSeq" id="WP_249737272.1">
    <property type="nucleotide sequence ID" value="NZ_JAKNCJ010000002.1"/>
</dbReference>
<protein>
    <submittedName>
        <fullName evidence="7">ABC transporter permease</fullName>
    </submittedName>
</protein>
<feature type="transmembrane region" description="Helical" evidence="5">
    <location>
        <begin position="71"/>
        <end position="94"/>
    </location>
</feature>
<accession>A0ABT0R156</accession>
<evidence type="ECO:0000256" key="2">
    <source>
        <dbReference type="ARBA" id="ARBA00022692"/>
    </source>
</evidence>
<evidence type="ECO:0000256" key="3">
    <source>
        <dbReference type="ARBA" id="ARBA00022989"/>
    </source>
</evidence>
<dbReference type="PANTHER" id="PTHR43027">
    <property type="entry name" value="DOXORUBICIN RESISTANCE ABC TRANSPORTER PERMEASE PROTEIN DRRC-RELATED"/>
    <property type="match status" value="1"/>
</dbReference>
<feature type="transmembrane region" description="Helical" evidence="5">
    <location>
        <begin position="151"/>
        <end position="171"/>
    </location>
</feature>
<feature type="transmembrane region" description="Helical" evidence="5">
    <location>
        <begin position="183"/>
        <end position="202"/>
    </location>
</feature>
<organism evidence="7 8">
    <name type="scientific">Brachybacterium equifaecis</name>
    <dbReference type="NCBI Taxonomy" id="2910770"/>
    <lineage>
        <taxon>Bacteria</taxon>
        <taxon>Bacillati</taxon>
        <taxon>Actinomycetota</taxon>
        <taxon>Actinomycetes</taxon>
        <taxon>Micrococcales</taxon>
        <taxon>Dermabacteraceae</taxon>
        <taxon>Brachybacterium</taxon>
    </lineage>
</organism>
<dbReference type="EMBL" id="JAKNCJ010000002">
    <property type="protein sequence ID" value="MCL6423183.1"/>
    <property type="molecule type" value="Genomic_DNA"/>
</dbReference>
<evidence type="ECO:0000259" key="6">
    <source>
        <dbReference type="Pfam" id="PF01061"/>
    </source>
</evidence>